<dbReference type="AlphaFoldDB" id="A0AAV8W189"/>
<name>A0AAV8W189_9CUCU</name>
<accession>A0AAV8W189</accession>
<evidence type="ECO:0000313" key="2">
    <source>
        <dbReference type="Proteomes" id="UP001159042"/>
    </source>
</evidence>
<evidence type="ECO:0000313" key="1">
    <source>
        <dbReference type="EMBL" id="KAJ8920084.1"/>
    </source>
</evidence>
<dbReference type="EMBL" id="JANEYG010000015">
    <property type="protein sequence ID" value="KAJ8920084.1"/>
    <property type="molecule type" value="Genomic_DNA"/>
</dbReference>
<reference evidence="1 2" key="1">
    <citation type="journal article" date="2023" name="Insect Mol. Biol.">
        <title>Genome sequencing provides insights into the evolution of gene families encoding plant cell wall-degrading enzymes in longhorned beetles.</title>
        <authorList>
            <person name="Shin N.R."/>
            <person name="Okamura Y."/>
            <person name="Kirsch R."/>
            <person name="Pauchet Y."/>
        </authorList>
    </citation>
    <scope>NUCLEOTIDE SEQUENCE [LARGE SCALE GENOMIC DNA]</scope>
    <source>
        <strain evidence="1">EAD_L_NR</strain>
    </source>
</reference>
<protein>
    <submittedName>
        <fullName evidence="1">Uncharacterized protein</fullName>
    </submittedName>
</protein>
<dbReference type="Proteomes" id="UP001159042">
    <property type="component" value="Unassembled WGS sequence"/>
</dbReference>
<sequence length="84" mass="9010">MDDSSYNNRGKIECVPCSDIKPCIPTAPSFANALAYPCYYVPYAYPAPPAKIEFPLVPCCPPCNPCPCPPILIDSSNGIKNKGS</sequence>
<gene>
    <name evidence="1" type="ORF">NQ315_011739</name>
</gene>
<proteinExistence type="predicted"/>
<organism evidence="1 2">
    <name type="scientific">Exocentrus adspersus</name>
    <dbReference type="NCBI Taxonomy" id="1586481"/>
    <lineage>
        <taxon>Eukaryota</taxon>
        <taxon>Metazoa</taxon>
        <taxon>Ecdysozoa</taxon>
        <taxon>Arthropoda</taxon>
        <taxon>Hexapoda</taxon>
        <taxon>Insecta</taxon>
        <taxon>Pterygota</taxon>
        <taxon>Neoptera</taxon>
        <taxon>Endopterygota</taxon>
        <taxon>Coleoptera</taxon>
        <taxon>Polyphaga</taxon>
        <taxon>Cucujiformia</taxon>
        <taxon>Chrysomeloidea</taxon>
        <taxon>Cerambycidae</taxon>
        <taxon>Lamiinae</taxon>
        <taxon>Acanthocinini</taxon>
        <taxon>Exocentrus</taxon>
    </lineage>
</organism>
<keyword evidence="2" id="KW-1185">Reference proteome</keyword>
<comment type="caution">
    <text evidence="1">The sequence shown here is derived from an EMBL/GenBank/DDBJ whole genome shotgun (WGS) entry which is preliminary data.</text>
</comment>